<proteinExistence type="predicted"/>
<dbReference type="Proteomes" id="UP000001542">
    <property type="component" value="Unassembled WGS sequence"/>
</dbReference>
<dbReference type="GO" id="GO:0007035">
    <property type="term" value="P:vacuolar acidification"/>
    <property type="evidence" value="ECO:0000318"/>
    <property type="project" value="GO_Central"/>
</dbReference>
<dbReference type="STRING" id="5722.A2E1R2"/>
<dbReference type="KEGG" id="tva:4771370"/>
<feature type="domain" description="RAVE complex protein Rav1 C-terminal" evidence="2">
    <location>
        <begin position="764"/>
        <end position="914"/>
    </location>
</feature>
<evidence type="ECO:0000256" key="1">
    <source>
        <dbReference type="SAM" id="MobiDB-lite"/>
    </source>
</evidence>
<dbReference type="EMBL" id="DS113286">
    <property type="protein sequence ID" value="EAY13391.1"/>
    <property type="molecule type" value="Genomic_DNA"/>
</dbReference>
<dbReference type="RefSeq" id="XP_001325614.1">
    <property type="nucleotide sequence ID" value="XM_001325579.1"/>
</dbReference>
<feature type="region of interest" description="Disordered" evidence="1">
    <location>
        <begin position="1017"/>
        <end position="1100"/>
    </location>
</feature>
<feature type="compositionally biased region" description="Acidic residues" evidence="1">
    <location>
        <begin position="1057"/>
        <end position="1067"/>
    </location>
</feature>
<sequence length="1691" mass="191620">MKRSFVKYSQSDFQDFSFPINKEFRNSIAVAGIQAGIVVAYASDRLIIVLMSGKYIAAILKDHTARVCTLAFEQREPHIISCDVEANCYFWHYHENSWENTRTVQISSPVTSIVWCGFRRIICYSSKDGLFSSPVSTFGTDKKKLAPKSEICAFNFDASLIASHTFGKYLTIFNLTLENYCEVLKLSSNIIKFDFHPRLPILLTYSQDGILRIWKQSKYSTFACSAAINAPAPGCFIHMPIFFPEKYTFRKNHMGKIAFIDDNEKIITLNLSENGRFISGKPAAAFEGCNFTKKKHNIPIQAYHTNTCTLALTINDNNISLVMKSTKNTLFSKTTFLFHTEKVISAAFSTDSQSLATLDKSGIMIIWFLYNIFKNPFIASTDVQAMKYLTQNEVLFSKLNKLYKININTREIKPIEFPEYSDIKSLFIFNGQPYVLTQNQIISQNTKKDIQPYDFFSISKEYENNCLLVFGKKNGEIWTIYLSDMKELEIPSLNKEIFDVCAVSIYEFSVMSKNEAIFFSNPEGTKFIENGEMVTPPLKGFCVESHIMASRIIAHDGSSIISLQNNPTKLLTLRELQSPIDFIVVSPIGDLCVVCDKNFYFHSGFSQLYWDERIPFRRHQQQTKEQTVTIEEHKIIKQLDRDCDVMVSPDIYLERRSDAANICRNTLVHLLEFSSAYSLDDVNPIQMPAFPNQIAFPDSFFLPETADPSYLKSLETIKSITGDLDMFSLRYILGILESNKPPTFLALWLSFSATQAQALQYISDKITTANISPFFIGICIKNQRLLEDFTSKALSNTWILFKKPELVALFHIAMGSVHKLPKLYNIAEDNPRAEFFKKDFTQERWRKSALKNAYSSLSHHGFDMAAALFLVAGDVESAVGVIVNQMKDPILAFHILRLIEKTVNGPYMKKFLQTVEWDDEVVPCIISNLISPFETQEKLRKALASPLKPTMFGDQRPALFQILYHLSRNKNDATAVAHSLLCSGLAPLASYVLKYSECPYDKPRLTGANVIDIIEQDQKQNKEEEDEEEQPKKNMFASSTNSEEDDTNFDFGGGGMDDWDDRTEDSDDWKSSESDDEDEEKKNKEKSEDEEYSEKETEKIEQKEEDKLSVLVKEYISRRVKSLCNLFADKSIIDNDAASFCIHFAAIDLGRTFLDDKEKEILAEKLSTYIDFCCMLFLNSAKIPSKPANLFGLLLYLHSFYCDPNEALTLKSIKEMPSNGFMHSVFFGAFTVGLWTFLHHLICQILGSPRVNTILFVPSDLPPAQALFNADIFAPRYPDSVPDLLSRYATGTSLDRDRTLAMILLLKRFYNETAHFTHEKDKEWQEHILARLWSLMKTLHFFQVAFQSPPFALPNTIGTLHPLTEIIVDTHKAEQLYLAIIQKKSLEKVAMPAIFRGNQFAFSKEDVSIITFNGNCLSFAVTPLSKQKFVVVSDQVYMTQLDRKHSHPLFGFTQNMLSDVVTLLSHPHFDLFILVTKSNAYLMDGSQKDEVVFHLDTNSITCAAFSPNGTKVAFGTANELIIIQLEIGRENIYPVFRMPCSKSITSLCWLNSDTQLIIGSDSCLMLADTLTCELFRLSENPSWGPVTCVKLDESCKFLVFGTMSGKTVIVDMNKGFEVVCVYSMTTSIVSIVILLDLCVIASSDGLITAFPIGKTALHASFNSPVPITCFTALDDSVIATGSKFLLVWKVQ</sequence>
<dbReference type="Pfam" id="PF12234">
    <property type="entry name" value="Rav1p_C"/>
    <property type="match status" value="1"/>
</dbReference>
<dbReference type="InterPro" id="IPR036322">
    <property type="entry name" value="WD40_repeat_dom_sf"/>
</dbReference>
<dbReference type="InParanoid" id="A2E1R2"/>
<dbReference type="SUPFAM" id="SSF50978">
    <property type="entry name" value="WD40 repeat-like"/>
    <property type="match status" value="3"/>
</dbReference>
<dbReference type="InterPro" id="IPR052208">
    <property type="entry name" value="DmX-like/RAVE_component"/>
</dbReference>
<gene>
    <name evidence="3" type="ORF">TVAG_424230</name>
</gene>
<dbReference type="InterPro" id="IPR015943">
    <property type="entry name" value="WD40/YVTN_repeat-like_dom_sf"/>
</dbReference>
<reference evidence="3" key="1">
    <citation type="submission" date="2006-10" db="EMBL/GenBank/DDBJ databases">
        <authorList>
            <person name="Amadeo P."/>
            <person name="Zhao Q."/>
            <person name="Wortman J."/>
            <person name="Fraser-Liggett C."/>
            <person name="Carlton J."/>
        </authorList>
    </citation>
    <scope>NUCLEOTIDE SEQUENCE</scope>
    <source>
        <strain evidence="3">G3</strain>
    </source>
</reference>
<organism evidence="3 4">
    <name type="scientific">Trichomonas vaginalis (strain ATCC PRA-98 / G3)</name>
    <dbReference type="NCBI Taxonomy" id="412133"/>
    <lineage>
        <taxon>Eukaryota</taxon>
        <taxon>Metamonada</taxon>
        <taxon>Parabasalia</taxon>
        <taxon>Trichomonadida</taxon>
        <taxon>Trichomonadidae</taxon>
        <taxon>Trichomonas</taxon>
    </lineage>
</organism>
<protein>
    <recommendedName>
        <fullName evidence="2">RAVE complex protein Rav1 C-terminal domain-containing protein</fullName>
    </recommendedName>
</protein>
<dbReference type="PANTHER" id="PTHR13950:SF9">
    <property type="entry name" value="RABCONNECTIN-3A"/>
    <property type="match status" value="1"/>
</dbReference>
<evidence type="ECO:0000259" key="2">
    <source>
        <dbReference type="Pfam" id="PF12234"/>
    </source>
</evidence>
<dbReference type="InterPro" id="IPR022033">
    <property type="entry name" value="Rav1p_C"/>
</dbReference>
<accession>A2E1R2</accession>
<name>A2E1R2_TRIV3</name>
<dbReference type="OrthoDB" id="342131at2759"/>
<dbReference type="SMART" id="SM00320">
    <property type="entry name" value="WD40"/>
    <property type="match status" value="8"/>
</dbReference>
<evidence type="ECO:0000313" key="3">
    <source>
        <dbReference type="EMBL" id="EAY13391.1"/>
    </source>
</evidence>
<dbReference type="InterPro" id="IPR001680">
    <property type="entry name" value="WD40_rpt"/>
</dbReference>
<keyword evidence="4" id="KW-1185">Reference proteome</keyword>
<dbReference type="Gene3D" id="2.130.10.10">
    <property type="entry name" value="YVTN repeat-like/Quinoprotein amine dehydrogenase"/>
    <property type="match status" value="2"/>
</dbReference>
<dbReference type="PANTHER" id="PTHR13950">
    <property type="entry name" value="RABCONNECTIN-RELATED"/>
    <property type="match status" value="1"/>
</dbReference>
<dbReference type="GO" id="GO:0043291">
    <property type="term" value="C:RAVE complex"/>
    <property type="evidence" value="ECO:0000318"/>
    <property type="project" value="GO_Central"/>
</dbReference>
<dbReference type="VEuPathDB" id="TrichDB:TVAG_424230"/>
<dbReference type="VEuPathDB" id="TrichDB:TVAGG3_0304290"/>
<dbReference type="eggNOG" id="KOG1064">
    <property type="taxonomic scope" value="Eukaryota"/>
</dbReference>
<reference evidence="3" key="2">
    <citation type="journal article" date="2007" name="Science">
        <title>Draft genome sequence of the sexually transmitted pathogen Trichomonas vaginalis.</title>
        <authorList>
            <person name="Carlton J.M."/>
            <person name="Hirt R.P."/>
            <person name="Silva J.C."/>
            <person name="Delcher A.L."/>
            <person name="Schatz M."/>
            <person name="Zhao Q."/>
            <person name="Wortman J.R."/>
            <person name="Bidwell S.L."/>
            <person name="Alsmark U.C.M."/>
            <person name="Besteiro S."/>
            <person name="Sicheritz-Ponten T."/>
            <person name="Noel C.J."/>
            <person name="Dacks J.B."/>
            <person name="Foster P.G."/>
            <person name="Simillion C."/>
            <person name="Van de Peer Y."/>
            <person name="Miranda-Saavedra D."/>
            <person name="Barton G.J."/>
            <person name="Westrop G.D."/>
            <person name="Mueller S."/>
            <person name="Dessi D."/>
            <person name="Fiori P.L."/>
            <person name="Ren Q."/>
            <person name="Paulsen I."/>
            <person name="Zhang H."/>
            <person name="Bastida-Corcuera F.D."/>
            <person name="Simoes-Barbosa A."/>
            <person name="Brown M.T."/>
            <person name="Hayes R.D."/>
            <person name="Mukherjee M."/>
            <person name="Okumura C.Y."/>
            <person name="Schneider R."/>
            <person name="Smith A.J."/>
            <person name="Vanacova S."/>
            <person name="Villalvazo M."/>
            <person name="Haas B.J."/>
            <person name="Pertea M."/>
            <person name="Feldblyum T.V."/>
            <person name="Utterback T.R."/>
            <person name="Shu C.L."/>
            <person name="Osoegawa K."/>
            <person name="de Jong P.J."/>
            <person name="Hrdy I."/>
            <person name="Horvathova L."/>
            <person name="Zubacova Z."/>
            <person name="Dolezal P."/>
            <person name="Malik S.B."/>
            <person name="Logsdon J.M. Jr."/>
            <person name="Henze K."/>
            <person name="Gupta A."/>
            <person name="Wang C.C."/>
            <person name="Dunne R.L."/>
            <person name="Upcroft J.A."/>
            <person name="Upcroft P."/>
            <person name="White O."/>
            <person name="Salzberg S.L."/>
            <person name="Tang P."/>
            <person name="Chiu C.-H."/>
            <person name="Lee Y.-S."/>
            <person name="Embley T.M."/>
            <person name="Coombs G.H."/>
            <person name="Mottram J.C."/>
            <person name="Tachezy J."/>
            <person name="Fraser-Liggett C.M."/>
            <person name="Johnson P.J."/>
        </authorList>
    </citation>
    <scope>NUCLEOTIDE SEQUENCE [LARGE SCALE GENOMIC DNA]</scope>
    <source>
        <strain evidence="3">G3</strain>
    </source>
</reference>
<evidence type="ECO:0000313" key="4">
    <source>
        <dbReference type="Proteomes" id="UP000001542"/>
    </source>
</evidence>